<feature type="region of interest" description="Disordered" evidence="1">
    <location>
        <begin position="44"/>
        <end position="85"/>
    </location>
</feature>
<dbReference type="EMBL" id="BPLR01016853">
    <property type="protein sequence ID" value="GIY86860.1"/>
    <property type="molecule type" value="Genomic_DNA"/>
</dbReference>
<gene>
    <name evidence="2" type="ORF">CEXT_649061</name>
</gene>
<sequence length="85" mass="9371">MEKGPSTMMSIKWEKDILLYDDQMGKGLATMIARTWLALFSDHSSAAPFPDPDNRSDRLGPAQGTVMSHSRERQPTLHGAPPMGT</sequence>
<reference evidence="2 3" key="1">
    <citation type="submission" date="2021-06" db="EMBL/GenBank/DDBJ databases">
        <title>Caerostris extrusa draft genome.</title>
        <authorList>
            <person name="Kono N."/>
            <person name="Arakawa K."/>
        </authorList>
    </citation>
    <scope>NUCLEOTIDE SEQUENCE [LARGE SCALE GENOMIC DNA]</scope>
</reference>
<dbReference type="Proteomes" id="UP001054945">
    <property type="component" value="Unassembled WGS sequence"/>
</dbReference>
<organism evidence="2 3">
    <name type="scientific">Caerostris extrusa</name>
    <name type="common">Bark spider</name>
    <name type="synonym">Caerostris bankana</name>
    <dbReference type="NCBI Taxonomy" id="172846"/>
    <lineage>
        <taxon>Eukaryota</taxon>
        <taxon>Metazoa</taxon>
        <taxon>Ecdysozoa</taxon>
        <taxon>Arthropoda</taxon>
        <taxon>Chelicerata</taxon>
        <taxon>Arachnida</taxon>
        <taxon>Araneae</taxon>
        <taxon>Araneomorphae</taxon>
        <taxon>Entelegynae</taxon>
        <taxon>Araneoidea</taxon>
        <taxon>Araneidae</taxon>
        <taxon>Caerostris</taxon>
    </lineage>
</organism>
<evidence type="ECO:0000313" key="3">
    <source>
        <dbReference type="Proteomes" id="UP001054945"/>
    </source>
</evidence>
<keyword evidence="3" id="KW-1185">Reference proteome</keyword>
<proteinExistence type="predicted"/>
<name>A0AAV4WVA7_CAEEX</name>
<comment type="caution">
    <text evidence="2">The sequence shown here is derived from an EMBL/GenBank/DDBJ whole genome shotgun (WGS) entry which is preliminary data.</text>
</comment>
<evidence type="ECO:0000313" key="2">
    <source>
        <dbReference type="EMBL" id="GIY86860.1"/>
    </source>
</evidence>
<evidence type="ECO:0000256" key="1">
    <source>
        <dbReference type="SAM" id="MobiDB-lite"/>
    </source>
</evidence>
<dbReference type="AlphaFoldDB" id="A0AAV4WVA7"/>
<protein>
    <submittedName>
        <fullName evidence="2">Uncharacterized protein</fullName>
    </submittedName>
</protein>
<accession>A0AAV4WVA7</accession>